<dbReference type="InterPro" id="IPR059000">
    <property type="entry name" value="ATPase_P-type_domA"/>
</dbReference>
<feature type="transmembrane region" description="Helical" evidence="11">
    <location>
        <begin position="800"/>
        <end position="817"/>
    </location>
</feature>
<keyword evidence="9 11" id="KW-1133">Transmembrane helix</keyword>
<dbReference type="KEGG" id="dax:FDQ92_06075"/>
<dbReference type="GO" id="GO:0005886">
    <property type="term" value="C:plasma membrane"/>
    <property type="evidence" value="ECO:0007669"/>
    <property type="project" value="UniProtKB-SubCell"/>
</dbReference>
<reference evidence="13 14" key="1">
    <citation type="submission" date="2019-05" db="EMBL/GenBank/DDBJ databases">
        <title>The Complete Genome Sequence of the n-alkane-degrading Desulfoglaeba alkanexedens ALDC reveals multiple alkylsuccinate synthase gene clusters.</title>
        <authorList>
            <person name="Callaghan A.V."/>
            <person name="Davidova I.A."/>
            <person name="Duncan K.E."/>
            <person name="Morris B."/>
            <person name="McInerney M.J."/>
        </authorList>
    </citation>
    <scope>NUCLEOTIDE SEQUENCE [LARGE SCALE GENOMIC DNA]</scope>
    <source>
        <strain evidence="13 14">ALDC</strain>
    </source>
</reference>
<feature type="domain" description="Cation-transporting P-type ATPase N-terminal" evidence="12">
    <location>
        <begin position="6"/>
        <end position="79"/>
    </location>
</feature>
<dbReference type="SUPFAM" id="SSF81653">
    <property type="entry name" value="Calcium ATPase, transduction domain A"/>
    <property type="match status" value="1"/>
</dbReference>
<evidence type="ECO:0000256" key="9">
    <source>
        <dbReference type="ARBA" id="ARBA00022989"/>
    </source>
</evidence>
<dbReference type="EMBL" id="CP040098">
    <property type="protein sequence ID" value="QCQ23467.1"/>
    <property type="molecule type" value="Genomic_DNA"/>
</dbReference>
<dbReference type="Gene3D" id="1.20.1110.10">
    <property type="entry name" value="Calcium-transporting ATPase, transmembrane domain"/>
    <property type="match status" value="1"/>
</dbReference>
<evidence type="ECO:0000256" key="5">
    <source>
        <dbReference type="ARBA" id="ARBA00022723"/>
    </source>
</evidence>
<dbReference type="Pfam" id="PF13246">
    <property type="entry name" value="Cation_ATPase"/>
    <property type="match status" value="1"/>
</dbReference>
<feature type="transmembrane region" description="Helical" evidence="11">
    <location>
        <begin position="83"/>
        <end position="99"/>
    </location>
</feature>
<dbReference type="PANTHER" id="PTHR43294:SF21">
    <property type="entry name" value="CATION TRANSPORTING ATPASE"/>
    <property type="match status" value="1"/>
</dbReference>
<dbReference type="FunFam" id="3.40.50.1000:FF:000028">
    <property type="entry name" value="Calcium-transporting P-type ATPase, putative"/>
    <property type="match status" value="1"/>
</dbReference>
<dbReference type="InterPro" id="IPR008250">
    <property type="entry name" value="ATPase_P-typ_transduc_dom_A_sf"/>
</dbReference>
<dbReference type="GO" id="GO:0098662">
    <property type="term" value="P:inorganic cation transmembrane transport"/>
    <property type="evidence" value="ECO:0007669"/>
    <property type="project" value="UniProtKB-ARBA"/>
</dbReference>
<keyword evidence="3" id="KW-1003">Cell membrane</keyword>
<dbReference type="PRINTS" id="PR00120">
    <property type="entry name" value="HATPASE"/>
</dbReference>
<feature type="transmembrane region" description="Helical" evidence="11">
    <location>
        <begin position="838"/>
        <end position="858"/>
    </location>
</feature>
<evidence type="ECO:0000256" key="1">
    <source>
        <dbReference type="ARBA" id="ARBA00004651"/>
    </source>
</evidence>
<dbReference type="GO" id="GO:0046873">
    <property type="term" value="F:metal ion transmembrane transporter activity"/>
    <property type="evidence" value="ECO:0007669"/>
    <property type="project" value="UniProtKB-ARBA"/>
</dbReference>
<protein>
    <submittedName>
        <fullName evidence="13">Cation-translocating P-type ATPase</fullName>
    </submittedName>
</protein>
<organism evidence="13 14">
    <name type="scientific">Desulfoglaeba alkanexedens ALDC</name>
    <dbReference type="NCBI Taxonomy" id="980445"/>
    <lineage>
        <taxon>Bacteria</taxon>
        <taxon>Pseudomonadati</taxon>
        <taxon>Thermodesulfobacteriota</taxon>
        <taxon>Syntrophobacteria</taxon>
        <taxon>Syntrophobacterales</taxon>
        <taxon>Syntrophobacteraceae</taxon>
        <taxon>Desulfoglaeba</taxon>
    </lineage>
</organism>
<evidence type="ECO:0000256" key="2">
    <source>
        <dbReference type="ARBA" id="ARBA00005675"/>
    </source>
</evidence>
<evidence type="ECO:0000313" key="13">
    <source>
        <dbReference type="EMBL" id="QCQ23467.1"/>
    </source>
</evidence>
<dbReference type="Gene3D" id="3.40.50.1000">
    <property type="entry name" value="HAD superfamily/HAD-like"/>
    <property type="match status" value="1"/>
</dbReference>
<feature type="transmembrane region" description="Helical" evidence="11">
    <location>
        <begin position="765"/>
        <end position="788"/>
    </location>
</feature>
<dbReference type="GO" id="GO:0015662">
    <property type="term" value="F:P-type ion transporter activity"/>
    <property type="evidence" value="ECO:0007669"/>
    <property type="project" value="UniProtKB-ARBA"/>
</dbReference>
<evidence type="ECO:0000256" key="11">
    <source>
        <dbReference type="SAM" id="Phobius"/>
    </source>
</evidence>
<dbReference type="SFLD" id="SFLDS00003">
    <property type="entry name" value="Haloacid_Dehalogenase"/>
    <property type="match status" value="1"/>
</dbReference>
<dbReference type="Pfam" id="PF00122">
    <property type="entry name" value="E1-E2_ATPase"/>
    <property type="match status" value="1"/>
</dbReference>
<dbReference type="SFLD" id="SFLDG00002">
    <property type="entry name" value="C1.7:_P-type_atpase_like"/>
    <property type="match status" value="1"/>
</dbReference>
<dbReference type="InterPro" id="IPR004014">
    <property type="entry name" value="ATPase_P-typ_cation-transptr_N"/>
</dbReference>
<evidence type="ECO:0000256" key="8">
    <source>
        <dbReference type="ARBA" id="ARBA00022967"/>
    </source>
</evidence>
<dbReference type="PROSITE" id="PS00154">
    <property type="entry name" value="ATPASE_E1_E2"/>
    <property type="match status" value="1"/>
</dbReference>
<dbReference type="InterPro" id="IPR023299">
    <property type="entry name" value="ATPase_P-typ_cyto_dom_N"/>
</dbReference>
<dbReference type="InterPro" id="IPR001757">
    <property type="entry name" value="P_typ_ATPase"/>
</dbReference>
<dbReference type="InterPro" id="IPR023298">
    <property type="entry name" value="ATPase_P-typ_TM_dom_sf"/>
</dbReference>
<dbReference type="GO" id="GO:0016887">
    <property type="term" value="F:ATP hydrolysis activity"/>
    <property type="evidence" value="ECO:0007669"/>
    <property type="project" value="InterPro"/>
</dbReference>
<keyword evidence="7" id="KW-0067">ATP-binding</keyword>
<dbReference type="InterPro" id="IPR018303">
    <property type="entry name" value="ATPase_P-typ_P_site"/>
</dbReference>
<dbReference type="FunFam" id="2.70.150.10:FF:000016">
    <property type="entry name" value="Calcium-transporting P-type ATPase putative"/>
    <property type="match status" value="1"/>
</dbReference>
<dbReference type="Pfam" id="PF00690">
    <property type="entry name" value="Cation_ATPase_N"/>
    <property type="match status" value="1"/>
</dbReference>
<proteinExistence type="inferred from homology"/>
<comment type="subcellular location">
    <subcellularLocation>
        <location evidence="1">Cell membrane</location>
        <topology evidence="1">Multi-pass membrane protein</topology>
    </subcellularLocation>
</comment>
<sequence>MISGQNWHALEVEDVLQTLESSRNGLSTAEAQKRLESFGPNELAEKKRVSPWMLFLEQFKSFLIIILLIAVVLSAALGEVVDAIIIGIIILFASGLGFFQEYKAERAMEALKRMAAPTASVLRDGKEIEVPAREVVPGDIVIIATGDRIPADARLIEAVNLRIDEASLTGESAPVEKINTLVEAKADLGDRLNMVYMGTTAVYGRGVAVVTGTGMATEFGRIAGMLQEVKQEATPLQVNLDRTGKWIATGALFVCVVLAGFGVARGHEILEMFIWGVALAVAAVPEALPAVVAISLALGVRRMAKRHALIRRLSAVETLGCTTFICTDKTGTLTQNKMTVRRIYTDGKLTDVTGTGYEPEGEFVVDGIAFVPKEGDSLYVLLNTGILCNDTSLNNIDGAWTIKGDPTEGSLLVAAAKAGLWKKDVTERFPRIGEIPFSSERKRMTTIHRTGDGKIAYSKGAPEEILNACDCIYIEGQERELTATERANIQAIAQAMADDALRVLGMAYKRLPGDLEIDQTVEQEMVFVGLVGMIDPPREEAKEAIKLCDQAGVKTVMITGDYKITAVAIARDLGLLKGGLVLTGAELDRLSHEELEKQVENIEVYARVSPAHKLRVVEALTKRGHVVAMTGDGVNDAPALKKADIGVAMGITGTDVAKEAADMILTDDNFASIVAAVEEGRGIFDNIKKYLMYLLSANVGEILVMAGAILFGPLIGLPAGAIPLVAIQILWVNLATDGLPAIALSVDPPDPGIMTQKPRPRGQGIFTRPVVLLIATGGIWSFLVNLSVFKWALDAGRGMIEAQALCFLTLALIEFFKSYAFRSDKRSVFTLGFFRNKWLNLAIMWETMLLLLIVYVPFLQQPFHTFSLSISDWGVVLLAAVTILPVLEVTKALIRWRGKCEGVVGKGGAR</sequence>
<dbReference type="PRINTS" id="PR00119">
    <property type="entry name" value="CATATPASE"/>
</dbReference>
<feature type="transmembrane region" description="Helical" evidence="11">
    <location>
        <begin position="870"/>
        <end position="889"/>
    </location>
</feature>
<evidence type="ECO:0000313" key="14">
    <source>
        <dbReference type="Proteomes" id="UP000298602"/>
    </source>
</evidence>
<keyword evidence="6" id="KW-0547">Nucleotide-binding</keyword>
<keyword evidence="8" id="KW-1278">Translocase</keyword>
<evidence type="ECO:0000256" key="4">
    <source>
        <dbReference type="ARBA" id="ARBA00022692"/>
    </source>
</evidence>
<keyword evidence="4 11" id="KW-0812">Transmembrane</keyword>
<reference evidence="13 14" key="2">
    <citation type="submission" date="2019-05" db="EMBL/GenBank/DDBJ databases">
        <authorList>
            <person name="Suflita J.M."/>
            <person name="Marks C.R."/>
        </authorList>
    </citation>
    <scope>NUCLEOTIDE SEQUENCE [LARGE SCALE GENOMIC DNA]</scope>
    <source>
        <strain evidence="13 14">ALDC</strain>
    </source>
</reference>
<evidence type="ECO:0000256" key="10">
    <source>
        <dbReference type="ARBA" id="ARBA00023136"/>
    </source>
</evidence>
<feature type="transmembrane region" description="Helical" evidence="11">
    <location>
        <begin position="246"/>
        <end position="266"/>
    </location>
</feature>
<dbReference type="GO" id="GO:0005524">
    <property type="term" value="F:ATP binding"/>
    <property type="evidence" value="ECO:0007669"/>
    <property type="project" value="UniProtKB-KW"/>
</dbReference>
<dbReference type="OrthoDB" id="5496529at2"/>
<dbReference type="CDD" id="cd02089">
    <property type="entry name" value="P-type_ATPase_Ca_prok"/>
    <property type="match status" value="1"/>
</dbReference>
<accession>A0A4P8L5Y5</accession>
<evidence type="ECO:0000256" key="6">
    <source>
        <dbReference type="ARBA" id="ARBA00022741"/>
    </source>
</evidence>
<dbReference type="SUPFAM" id="SSF81665">
    <property type="entry name" value="Calcium ATPase, transmembrane domain M"/>
    <property type="match status" value="1"/>
</dbReference>
<gene>
    <name evidence="13" type="ORF">FDQ92_06075</name>
</gene>
<feature type="transmembrane region" description="Helical" evidence="11">
    <location>
        <begin position="54"/>
        <end position="77"/>
    </location>
</feature>
<dbReference type="Pfam" id="PF08282">
    <property type="entry name" value="Hydrolase_3"/>
    <property type="match status" value="1"/>
</dbReference>
<dbReference type="InterPro" id="IPR006068">
    <property type="entry name" value="ATPase_P-typ_cation-transptr_C"/>
</dbReference>
<evidence type="ECO:0000256" key="3">
    <source>
        <dbReference type="ARBA" id="ARBA00022475"/>
    </source>
</evidence>
<keyword evidence="5" id="KW-0479">Metal-binding</keyword>
<keyword evidence="14" id="KW-1185">Reference proteome</keyword>
<feature type="transmembrane region" description="Helical" evidence="11">
    <location>
        <begin position="272"/>
        <end position="298"/>
    </location>
</feature>
<dbReference type="Pfam" id="PF00689">
    <property type="entry name" value="Cation_ATPase_C"/>
    <property type="match status" value="1"/>
</dbReference>
<keyword evidence="10 11" id="KW-0472">Membrane</keyword>
<dbReference type="SUPFAM" id="SSF81660">
    <property type="entry name" value="Metal cation-transporting ATPase, ATP-binding domain N"/>
    <property type="match status" value="1"/>
</dbReference>
<dbReference type="InterPro" id="IPR036412">
    <property type="entry name" value="HAD-like_sf"/>
</dbReference>
<dbReference type="AlphaFoldDB" id="A0A4P8L5Y5"/>
<dbReference type="SUPFAM" id="SSF56784">
    <property type="entry name" value="HAD-like"/>
    <property type="match status" value="1"/>
</dbReference>
<feature type="transmembrane region" description="Helical" evidence="11">
    <location>
        <begin position="690"/>
        <end position="715"/>
    </location>
</feature>
<comment type="similarity">
    <text evidence="2">Belongs to the cation transport ATPase (P-type) (TC 3.A.3) family. Type IIA subfamily.</text>
</comment>
<dbReference type="SMART" id="SM00831">
    <property type="entry name" value="Cation_ATPase_N"/>
    <property type="match status" value="1"/>
</dbReference>
<name>A0A4P8L5Y5_9BACT</name>
<dbReference type="InterPro" id="IPR023214">
    <property type="entry name" value="HAD_sf"/>
</dbReference>
<evidence type="ECO:0000259" key="12">
    <source>
        <dbReference type="SMART" id="SM00831"/>
    </source>
</evidence>
<dbReference type="Gene3D" id="2.70.150.10">
    <property type="entry name" value="Calcium-transporting ATPase, cytoplasmic transduction domain A"/>
    <property type="match status" value="1"/>
</dbReference>
<dbReference type="NCBIfam" id="TIGR01494">
    <property type="entry name" value="ATPase_P-type"/>
    <property type="match status" value="3"/>
</dbReference>
<evidence type="ECO:0000256" key="7">
    <source>
        <dbReference type="ARBA" id="ARBA00022840"/>
    </source>
</evidence>
<dbReference type="GO" id="GO:0019829">
    <property type="term" value="F:ATPase-coupled monoatomic cation transmembrane transporter activity"/>
    <property type="evidence" value="ECO:0007669"/>
    <property type="project" value="UniProtKB-ARBA"/>
</dbReference>
<dbReference type="GO" id="GO:0140352">
    <property type="term" value="P:export from cell"/>
    <property type="evidence" value="ECO:0007669"/>
    <property type="project" value="UniProtKB-ARBA"/>
</dbReference>
<dbReference type="GO" id="GO:0046872">
    <property type="term" value="F:metal ion binding"/>
    <property type="evidence" value="ECO:0007669"/>
    <property type="project" value="UniProtKB-KW"/>
</dbReference>
<dbReference type="InterPro" id="IPR050510">
    <property type="entry name" value="Cation_transp_ATPase_P-type"/>
</dbReference>
<dbReference type="Gene3D" id="3.40.1110.10">
    <property type="entry name" value="Calcium-transporting ATPase, cytoplasmic domain N"/>
    <property type="match status" value="1"/>
</dbReference>
<dbReference type="PANTHER" id="PTHR43294">
    <property type="entry name" value="SODIUM/POTASSIUM-TRANSPORTING ATPASE SUBUNIT ALPHA"/>
    <property type="match status" value="1"/>
</dbReference>
<dbReference type="InterPro" id="IPR044492">
    <property type="entry name" value="P_typ_ATPase_HD_dom"/>
</dbReference>
<dbReference type="SFLD" id="SFLDF00027">
    <property type="entry name" value="p-type_atpase"/>
    <property type="match status" value="1"/>
</dbReference>
<feature type="transmembrane region" description="Helical" evidence="11">
    <location>
        <begin position="721"/>
        <end position="744"/>
    </location>
</feature>
<dbReference type="Proteomes" id="UP000298602">
    <property type="component" value="Chromosome"/>
</dbReference>